<dbReference type="RefSeq" id="WP_087151302.1">
    <property type="nucleotide sequence ID" value="NZ_VMSO01000024.1"/>
</dbReference>
<dbReference type="OrthoDB" id="24847at2"/>
<proteinExistence type="predicted"/>
<dbReference type="EMBL" id="VMSO01000024">
    <property type="protein sequence ID" value="KAA8500463.1"/>
    <property type="molecule type" value="Genomic_DNA"/>
</dbReference>
<protein>
    <submittedName>
        <fullName evidence="1">Uncharacterized protein</fullName>
    </submittedName>
</protein>
<comment type="caution">
    <text evidence="1">The sequence shown here is derived from an EMBL/GenBank/DDBJ whole genome shotgun (WGS) entry which is preliminary data.</text>
</comment>
<keyword evidence="2" id="KW-1185">Reference proteome</keyword>
<reference evidence="1" key="1">
    <citation type="submission" date="2019-07" db="EMBL/GenBank/DDBJ databases">
        <authorList>
            <person name="Wongkuna S."/>
            <person name="Scaria J."/>
        </authorList>
    </citation>
    <scope>NUCLEOTIDE SEQUENCE [LARGE SCALE GENOMIC DNA]</scope>
    <source>
        <strain evidence="1">SW178</strain>
    </source>
</reference>
<sequence>MIKKKYAGLAGAAAAAAAWCICRNKKYPLAEGYPFLNKFFIPGMFLSKPFLRMANSRLADMELPACPCGIVRRTEWIDDQDGERLRLTICQPEESTDNMTCLLIRKHEQVQ</sequence>
<evidence type="ECO:0000313" key="1">
    <source>
        <dbReference type="EMBL" id="KAA8500463.1"/>
    </source>
</evidence>
<name>A0A5M9HV89_9FIRM</name>
<dbReference type="Proteomes" id="UP000322025">
    <property type="component" value="Unassembled WGS sequence"/>
</dbReference>
<organism evidence="1 2">
    <name type="scientific">Mediterraneibacter catenae</name>
    <dbReference type="NCBI Taxonomy" id="2594882"/>
    <lineage>
        <taxon>Bacteria</taxon>
        <taxon>Bacillati</taxon>
        <taxon>Bacillota</taxon>
        <taxon>Clostridia</taxon>
        <taxon>Lachnospirales</taxon>
        <taxon>Lachnospiraceae</taxon>
        <taxon>Mediterraneibacter</taxon>
    </lineage>
</organism>
<accession>A0A5M9HV89</accession>
<evidence type="ECO:0000313" key="2">
    <source>
        <dbReference type="Proteomes" id="UP000322025"/>
    </source>
</evidence>
<gene>
    <name evidence="1" type="ORF">FNY66_13310</name>
</gene>
<dbReference type="AlphaFoldDB" id="A0A5M9HV89"/>